<evidence type="ECO:0008006" key="4">
    <source>
        <dbReference type="Google" id="ProtNLM"/>
    </source>
</evidence>
<sequence length="150" mass="15822">MSGPRPARGQSTDRSLGRTAGLLDQGIRFVVRDHDSGGDRTDEVLAQVLGRRVRGGSAPTDLISGLLRAPGQIAQQLVGEAAPAPEPTKAKAKKGKKKGQKGPKKAKDQPSARDAELAELRAQVAELTQAVSILVQDRLDERAAAQDDDA</sequence>
<protein>
    <recommendedName>
        <fullName evidence="4">Transposase</fullName>
    </recommendedName>
</protein>
<comment type="caution">
    <text evidence="2">The sequence shown here is derived from an EMBL/GenBank/DDBJ whole genome shotgun (WGS) entry which is preliminary data.</text>
</comment>
<feature type="region of interest" description="Disordered" evidence="1">
    <location>
        <begin position="1"/>
        <end position="41"/>
    </location>
</feature>
<dbReference type="RefSeq" id="WP_141006214.1">
    <property type="nucleotide sequence ID" value="NZ_BAAAOR010000038.1"/>
</dbReference>
<dbReference type="Proteomes" id="UP001500842">
    <property type="component" value="Unassembled WGS sequence"/>
</dbReference>
<gene>
    <name evidence="2" type="ORF">GCM10009788_49680</name>
</gene>
<proteinExistence type="predicted"/>
<accession>A0ABN2BI11</accession>
<evidence type="ECO:0000256" key="1">
    <source>
        <dbReference type="SAM" id="MobiDB-lite"/>
    </source>
</evidence>
<keyword evidence="3" id="KW-1185">Reference proteome</keyword>
<dbReference type="EMBL" id="BAAAOR010000038">
    <property type="protein sequence ID" value="GAA1540992.1"/>
    <property type="molecule type" value="Genomic_DNA"/>
</dbReference>
<organism evidence="2 3">
    <name type="scientific">Nocardioides humi</name>
    <dbReference type="NCBI Taxonomy" id="449461"/>
    <lineage>
        <taxon>Bacteria</taxon>
        <taxon>Bacillati</taxon>
        <taxon>Actinomycetota</taxon>
        <taxon>Actinomycetes</taxon>
        <taxon>Propionibacteriales</taxon>
        <taxon>Nocardioidaceae</taxon>
        <taxon>Nocardioides</taxon>
    </lineage>
</organism>
<evidence type="ECO:0000313" key="2">
    <source>
        <dbReference type="EMBL" id="GAA1540992.1"/>
    </source>
</evidence>
<evidence type="ECO:0000313" key="3">
    <source>
        <dbReference type="Proteomes" id="UP001500842"/>
    </source>
</evidence>
<feature type="compositionally biased region" description="Basic and acidic residues" evidence="1">
    <location>
        <begin position="105"/>
        <end position="115"/>
    </location>
</feature>
<name>A0ABN2BI11_9ACTN</name>
<feature type="compositionally biased region" description="Basic and acidic residues" evidence="1">
    <location>
        <begin position="30"/>
        <end position="41"/>
    </location>
</feature>
<feature type="region of interest" description="Disordered" evidence="1">
    <location>
        <begin position="78"/>
        <end position="115"/>
    </location>
</feature>
<reference evidence="2 3" key="1">
    <citation type="journal article" date="2019" name="Int. J. Syst. Evol. Microbiol.">
        <title>The Global Catalogue of Microorganisms (GCM) 10K type strain sequencing project: providing services to taxonomists for standard genome sequencing and annotation.</title>
        <authorList>
            <consortium name="The Broad Institute Genomics Platform"/>
            <consortium name="The Broad Institute Genome Sequencing Center for Infectious Disease"/>
            <person name="Wu L."/>
            <person name="Ma J."/>
        </authorList>
    </citation>
    <scope>NUCLEOTIDE SEQUENCE [LARGE SCALE GENOMIC DNA]</scope>
    <source>
        <strain evidence="2 3">JCM 14942</strain>
    </source>
</reference>
<feature type="compositionally biased region" description="Basic residues" evidence="1">
    <location>
        <begin position="90"/>
        <end position="104"/>
    </location>
</feature>